<reference evidence="1 2" key="1">
    <citation type="submission" date="2015-06" db="EMBL/GenBank/DDBJ databases">
        <title>Genome sequence of the organohalide-respiring Dehalogenimonas alkenigignens type strain (IP3-3T).</title>
        <authorList>
            <person name="Key T.A."/>
            <person name="Richmond D.P."/>
            <person name="Bowman K.S."/>
            <person name="Cho Y.-J."/>
            <person name="Chun J."/>
            <person name="da Costa M.S."/>
            <person name="Rainey F.A."/>
            <person name="Moe W.M."/>
        </authorList>
    </citation>
    <scope>NUCLEOTIDE SEQUENCE [LARGE SCALE GENOMIC DNA]</scope>
    <source>
        <strain evidence="1 2">IP3-3</strain>
    </source>
</reference>
<gene>
    <name evidence="1" type="ORF">DEALK_02730</name>
</gene>
<name>A0A0W0GFU8_9CHLR</name>
<sequence>MSQMTELAKTVNFENAAYSVFSRLVQGQGPGLMVLWGGTPDNPEKANKSYFLNMIQQVEDSPETVKSYVPAFVWEILADLEPGHYQCVRLKEDSGLSPYALYPMPLSIVLPLALAKAAYRRGLKPASHIVILADDLQEFMRFNRASNEEFLTKLGQELDKQAEISFIGASQMTWNAKILGDDRILALGWD</sequence>
<keyword evidence="2" id="KW-1185">Reference proteome</keyword>
<proteinExistence type="predicted"/>
<organism evidence="1 2">
    <name type="scientific">Dehalogenimonas alkenigignens</name>
    <dbReference type="NCBI Taxonomy" id="1217799"/>
    <lineage>
        <taxon>Bacteria</taxon>
        <taxon>Bacillati</taxon>
        <taxon>Chloroflexota</taxon>
        <taxon>Dehalococcoidia</taxon>
        <taxon>Dehalococcoidales</taxon>
        <taxon>Dehalococcoidaceae</taxon>
        <taxon>Dehalogenimonas</taxon>
    </lineage>
</organism>
<dbReference type="STRING" id="1217799.DEALK_02730"/>
<evidence type="ECO:0000313" key="1">
    <source>
        <dbReference type="EMBL" id="KTB47428.1"/>
    </source>
</evidence>
<accession>A0A0W0GFU8</accession>
<dbReference type="AlphaFoldDB" id="A0A0W0GFU8"/>
<protein>
    <submittedName>
        <fullName evidence="1">Uncharacterized protein</fullName>
    </submittedName>
</protein>
<dbReference type="EMBL" id="LFDV01000002">
    <property type="protein sequence ID" value="KTB47428.1"/>
    <property type="molecule type" value="Genomic_DNA"/>
</dbReference>
<evidence type="ECO:0000313" key="2">
    <source>
        <dbReference type="Proteomes" id="UP000053947"/>
    </source>
</evidence>
<dbReference type="RefSeq" id="WP_058437993.1">
    <property type="nucleotide sequence ID" value="NZ_KQ758903.1"/>
</dbReference>
<dbReference type="Proteomes" id="UP000053947">
    <property type="component" value="Unassembled WGS sequence"/>
</dbReference>
<comment type="caution">
    <text evidence="1">The sequence shown here is derived from an EMBL/GenBank/DDBJ whole genome shotgun (WGS) entry which is preliminary data.</text>
</comment>